<dbReference type="Proteomes" id="UP000430222">
    <property type="component" value="Unassembled WGS sequence"/>
</dbReference>
<reference evidence="1 2" key="1">
    <citation type="submission" date="2019-08" db="EMBL/GenBank/DDBJ databases">
        <title>In-depth cultivation of the pig gut microbiome towards novel bacterial diversity and tailored functional studies.</title>
        <authorList>
            <person name="Wylensek D."/>
            <person name="Hitch T.C.A."/>
            <person name="Clavel T."/>
        </authorList>
    </citation>
    <scope>NUCLEOTIDE SEQUENCE [LARGE SCALE GENOMIC DNA]</scope>
    <source>
        <strain evidence="2">WCA-380-WT-3B3</strain>
    </source>
</reference>
<dbReference type="EMBL" id="VUNL01000016">
    <property type="protein sequence ID" value="MSV25826.1"/>
    <property type="molecule type" value="Genomic_DNA"/>
</dbReference>
<dbReference type="Pfam" id="PF11148">
    <property type="entry name" value="DUF2922"/>
    <property type="match status" value="1"/>
</dbReference>
<dbReference type="InterPro" id="IPR021321">
    <property type="entry name" value="DUF2922"/>
</dbReference>
<keyword evidence="2" id="KW-1185">Reference proteome</keyword>
<sequence>MKETLLIEFAVENGKNTTISIPDPRSDVSKADVVTAAEEIVAKKAVLSAENPVSAFKRAYVRTIQETELE</sequence>
<evidence type="ECO:0000313" key="2">
    <source>
        <dbReference type="Proteomes" id="UP000430222"/>
    </source>
</evidence>
<protein>
    <submittedName>
        <fullName evidence="1">DUF2922 domain-containing protein</fullName>
    </submittedName>
</protein>
<comment type="caution">
    <text evidence="1">The sequence shown here is derived from an EMBL/GenBank/DDBJ whole genome shotgun (WGS) entry which is preliminary data.</text>
</comment>
<accession>A0A6I2V2F0</accession>
<gene>
    <name evidence="1" type="ORF">FYJ78_11765</name>
</gene>
<evidence type="ECO:0000313" key="1">
    <source>
        <dbReference type="EMBL" id="MSV25826.1"/>
    </source>
</evidence>
<proteinExistence type="predicted"/>
<dbReference type="AlphaFoldDB" id="A0A6I2V2F0"/>
<organism evidence="1 2">
    <name type="scientific">Selenomonas montiformis</name>
    <dbReference type="NCBI Taxonomy" id="2652285"/>
    <lineage>
        <taxon>Bacteria</taxon>
        <taxon>Bacillati</taxon>
        <taxon>Bacillota</taxon>
        <taxon>Negativicutes</taxon>
        <taxon>Selenomonadales</taxon>
        <taxon>Selenomonadaceae</taxon>
        <taxon>Selenomonas</taxon>
    </lineage>
</organism>
<name>A0A6I2V2F0_9FIRM</name>
<dbReference type="RefSeq" id="WP_154621592.1">
    <property type="nucleotide sequence ID" value="NZ_VUNL01000016.1"/>
</dbReference>